<feature type="domain" description="Major facilitator superfamily (MFS) profile" evidence="7">
    <location>
        <begin position="1"/>
        <end position="174"/>
    </location>
</feature>
<dbReference type="PROSITE" id="PS50850">
    <property type="entry name" value="MFS"/>
    <property type="match status" value="1"/>
</dbReference>
<protein>
    <submittedName>
        <fullName evidence="8">Putative MFS-type transporter YusP</fullName>
    </submittedName>
</protein>
<dbReference type="InterPro" id="IPR020846">
    <property type="entry name" value="MFS_dom"/>
</dbReference>
<reference evidence="8 9" key="1">
    <citation type="journal article" date="2015" name="BMC Genomics">
        <title>The genome of the truffle-parasite Tolypocladium ophioglossoides and the evolution of antifungal peptaibiotics.</title>
        <authorList>
            <person name="Quandt C.A."/>
            <person name="Bushley K.E."/>
            <person name="Spatafora J.W."/>
        </authorList>
    </citation>
    <scope>NUCLEOTIDE SEQUENCE [LARGE SCALE GENOMIC DNA]</scope>
    <source>
        <strain evidence="8 9">CBS 100239</strain>
    </source>
</reference>
<keyword evidence="9" id="KW-1185">Reference proteome</keyword>
<evidence type="ECO:0000256" key="4">
    <source>
        <dbReference type="ARBA" id="ARBA00023136"/>
    </source>
</evidence>
<dbReference type="OrthoDB" id="6770063at2759"/>
<dbReference type="AlphaFoldDB" id="A0A0L0NJ38"/>
<dbReference type="EMBL" id="LFRF01000002">
    <property type="protein sequence ID" value="KND94152.1"/>
    <property type="molecule type" value="Genomic_DNA"/>
</dbReference>
<gene>
    <name evidence="8" type="ORF">TOPH_00886</name>
</gene>
<evidence type="ECO:0000256" key="5">
    <source>
        <dbReference type="SAM" id="Phobius"/>
    </source>
</evidence>
<comment type="caution">
    <text evidence="8">The sequence shown here is derived from an EMBL/GenBank/DDBJ whole genome shotgun (WGS) entry which is preliminary data.</text>
</comment>
<keyword evidence="2 5" id="KW-0812">Transmembrane</keyword>
<accession>A0A0L0NJ38</accession>
<evidence type="ECO:0000256" key="3">
    <source>
        <dbReference type="ARBA" id="ARBA00022989"/>
    </source>
</evidence>
<evidence type="ECO:0000256" key="1">
    <source>
        <dbReference type="ARBA" id="ARBA00004141"/>
    </source>
</evidence>
<evidence type="ECO:0000313" key="8">
    <source>
        <dbReference type="EMBL" id="KND94152.1"/>
    </source>
</evidence>
<evidence type="ECO:0000259" key="7">
    <source>
        <dbReference type="PROSITE" id="PS50850"/>
    </source>
</evidence>
<feature type="transmembrane region" description="Helical" evidence="5">
    <location>
        <begin position="150"/>
        <end position="169"/>
    </location>
</feature>
<dbReference type="SUPFAM" id="SSF103473">
    <property type="entry name" value="MFS general substrate transporter"/>
    <property type="match status" value="1"/>
</dbReference>
<dbReference type="GO" id="GO:0022857">
    <property type="term" value="F:transmembrane transporter activity"/>
    <property type="evidence" value="ECO:0007669"/>
    <property type="project" value="InterPro"/>
</dbReference>
<keyword evidence="3 5" id="KW-1133">Transmembrane helix</keyword>
<dbReference type="Gene3D" id="1.20.1720.10">
    <property type="entry name" value="Multidrug resistance protein D"/>
    <property type="match status" value="1"/>
</dbReference>
<dbReference type="STRING" id="1163406.A0A0L0NJ38"/>
<evidence type="ECO:0000313" key="9">
    <source>
        <dbReference type="Proteomes" id="UP000036947"/>
    </source>
</evidence>
<sequence length="174" mass="18482">MADVFGRYAAITAAVLIMLVGSALCTGTPTDSYAVLLLGRGFQGLASAGLNVVVRTILADRVTLRENAKNWAIFALVGGISYALGPVIGGYLTSANWRWCFGINLPVGAVVLITIFFVLRKRLLGPQPIPKLDEPAETGRRTRLVARLKTIDIGGQALFVFGFGLIILGRHGAA</sequence>
<dbReference type="Pfam" id="PF07690">
    <property type="entry name" value="MFS_1"/>
    <property type="match status" value="1"/>
</dbReference>
<name>A0A0L0NJ38_TOLOC</name>
<proteinExistence type="predicted"/>
<dbReference type="GO" id="GO:0005886">
    <property type="term" value="C:plasma membrane"/>
    <property type="evidence" value="ECO:0007669"/>
    <property type="project" value="TreeGrafter"/>
</dbReference>
<keyword evidence="6" id="KW-0732">Signal</keyword>
<feature type="transmembrane region" description="Helical" evidence="5">
    <location>
        <begin position="41"/>
        <end position="59"/>
    </location>
</feature>
<dbReference type="InterPro" id="IPR011701">
    <property type="entry name" value="MFS"/>
</dbReference>
<dbReference type="PANTHER" id="PTHR23501:SF39">
    <property type="entry name" value="MULTIDRUG TRANSPORTER, PUTATIVE (AFU_ORTHOLOGUE AFUA_1G05010)-RELATED"/>
    <property type="match status" value="1"/>
</dbReference>
<feature type="signal peptide" evidence="6">
    <location>
        <begin position="1"/>
        <end position="25"/>
    </location>
</feature>
<organism evidence="8 9">
    <name type="scientific">Tolypocladium ophioglossoides (strain CBS 100239)</name>
    <name type="common">Snaketongue truffleclub</name>
    <name type="synonym">Elaphocordyceps ophioglossoides</name>
    <dbReference type="NCBI Taxonomy" id="1163406"/>
    <lineage>
        <taxon>Eukaryota</taxon>
        <taxon>Fungi</taxon>
        <taxon>Dikarya</taxon>
        <taxon>Ascomycota</taxon>
        <taxon>Pezizomycotina</taxon>
        <taxon>Sordariomycetes</taxon>
        <taxon>Hypocreomycetidae</taxon>
        <taxon>Hypocreales</taxon>
        <taxon>Ophiocordycipitaceae</taxon>
        <taxon>Tolypocladium</taxon>
    </lineage>
</organism>
<keyword evidence="4 5" id="KW-0472">Membrane</keyword>
<dbReference type="InterPro" id="IPR036259">
    <property type="entry name" value="MFS_trans_sf"/>
</dbReference>
<feature type="transmembrane region" description="Helical" evidence="5">
    <location>
        <begin position="71"/>
        <end position="93"/>
    </location>
</feature>
<dbReference type="PANTHER" id="PTHR23501">
    <property type="entry name" value="MAJOR FACILITATOR SUPERFAMILY"/>
    <property type="match status" value="1"/>
</dbReference>
<feature type="chain" id="PRO_5005545135" evidence="6">
    <location>
        <begin position="26"/>
        <end position="174"/>
    </location>
</feature>
<evidence type="ECO:0000256" key="6">
    <source>
        <dbReference type="SAM" id="SignalP"/>
    </source>
</evidence>
<evidence type="ECO:0000256" key="2">
    <source>
        <dbReference type="ARBA" id="ARBA00022692"/>
    </source>
</evidence>
<dbReference type="Proteomes" id="UP000036947">
    <property type="component" value="Unassembled WGS sequence"/>
</dbReference>
<feature type="transmembrane region" description="Helical" evidence="5">
    <location>
        <begin position="99"/>
        <end position="119"/>
    </location>
</feature>
<comment type="subcellular location">
    <subcellularLocation>
        <location evidence="1">Membrane</location>
        <topology evidence="1">Multi-pass membrane protein</topology>
    </subcellularLocation>
</comment>